<gene>
    <name evidence="1" type="ORF">JMN32_10185</name>
</gene>
<comment type="caution">
    <text evidence="1">The sequence shown here is derived from an EMBL/GenBank/DDBJ whole genome shotgun (WGS) entry which is preliminary data.</text>
</comment>
<dbReference type="Proteomes" id="UP000614216">
    <property type="component" value="Unassembled WGS sequence"/>
</dbReference>
<reference evidence="1" key="1">
    <citation type="submission" date="2021-01" db="EMBL/GenBank/DDBJ databases">
        <title>Fulvivirga kasyanovii gen. nov., sp nov., a novel member of the phylum Bacteroidetes isolated from seawater in a mussel farm.</title>
        <authorList>
            <person name="Zhao L.-H."/>
            <person name="Wang Z.-J."/>
        </authorList>
    </citation>
    <scope>NUCLEOTIDE SEQUENCE</scope>
    <source>
        <strain evidence="1">29W222</strain>
    </source>
</reference>
<sequence length="657" mass="77366">MQIVESHFEGKRSVVAVSDRSDKINEYISELKGAGQTNLTVKNIPFIKFPVYAVERYQDDELGRTSSYFEYLDEKKYIQLIKHQKQHKVEDNFHVYFWAYYFDEEHFQFTPDHDLTGNVDYVQVNNYFLDDEDAEKGLAYSRIERLAGRWDLEGLDKLYVKYMGSATSAEKEKLAYDGYLSLFSQMDYDFACGKLTDVGVSLLLPIAEKMSMLVEQMQWDVYSRAYMILLENAIANKDSKVEYYFNEAERAVQSNMLAVHEDQQENYQQLAILNNMLAEYRYFDDKSWYRALEFINTSIALDPAEGDWFLYLQLIHIPYEKRKSEKQEGQSEAEVQGRYAKWHKLRGSELIKFRALAMSFADKKYAVQLTIAMAFKRLREHMEWYKMDTSLFPEKDYLYWLGEAKKWQKQKTTRVQLTEIGHFFHNEGIFYSCVDLLETAISHFQRLIDQVGDASFEVYYKAMALEAISDIYFSENNDALGINYRNQATLCYKDHINLVEANASVFLHYIEYQERCLLHQSDIIKPSIEGLEALTVIAEDQSGGMYSSPVMLRVRLAVLKGNEEEVVFHVLRSLILFELSMEDQLKSLAQESEVKRFDNLQELLSDTFTFFDEVRGNYYLDTMIKWKQLKHMSPEEVFSTWEERKREIASREEINWG</sequence>
<evidence type="ECO:0000313" key="1">
    <source>
        <dbReference type="EMBL" id="MBL6446681.1"/>
    </source>
</evidence>
<dbReference type="RefSeq" id="WP_202856216.1">
    <property type="nucleotide sequence ID" value="NZ_JAEUGD010000031.1"/>
</dbReference>
<evidence type="ECO:0000313" key="2">
    <source>
        <dbReference type="Proteomes" id="UP000614216"/>
    </source>
</evidence>
<keyword evidence="2" id="KW-1185">Reference proteome</keyword>
<dbReference type="EMBL" id="JAEUGD010000031">
    <property type="protein sequence ID" value="MBL6446681.1"/>
    <property type="molecule type" value="Genomic_DNA"/>
</dbReference>
<protein>
    <submittedName>
        <fullName evidence="1">Uncharacterized protein</fullName>
    </submittedName>
</protein>
<organism evidence="1 2">
    <name type="scientific">Fulvivirga marina</name>
    <dbReference type="NCBI Taxonomy" id="2494733"/>
    <lineage>
        <taxon>Bacteria</taxon>
        <taxon>Pseudomonadati</taxon>
        <taxon>Bacteroidota</taxon>
        <taxon>Cytophagia</taxon>
        <taxon>Cytophagales</taxon>
        <taxon>Fulvivirgaceae</taxon>
        <taxon>Fulvivirga</taxon>
    </lineage>
</organism>
<dbReference type="AlphaFoldDB" id="A0A937G1B6"/>
<proteinExistence type="predicted"/>
<accession>A0A937G1B6</accession>
<name>A0A937G1B6_9BACT</name>